<accession>A0A286UN44</accession>
<dbReference type="AlphaFoldDB" id="A0A286UN44"/>
<reference evidence="1 2" key="1">
    <citation type="journal article" date="2017" name="Mol. Ecol.">
        <title>Comparative and population genomic landscape of Phellinus noxius: A hypervariable fungus causing root rot in trees.</title>
        <authorList>
            <person name="Chung C.L."/>
            <person name="Lee T.J."/>
            <person name="Akiba M."/>
            <person name="Lee H.H."/>
            <person name="Kuo T.H."/>
            <person name="Liu D."/>
            <person name="Ke H.M."/>
            <person name="Yokoi T."/>
            <person name="Roa M.B."/>
            <person name="Lu M.J."/>
            <person name="Chang Y.Y."/>
            <person name="Ann P.J."/>
            <person name="Tsai J.N."/>
            <person name="Chen C.Y."/>
            <person name="Tzean S.S."/>
            <person name="Ota Y."/>
            <person name="Hattori T."/>
            <person name="Sahashi N."/>
            <person name="Liou R.F."/>
            <person name="Kikuchi T."/>
            <person name="Tsai I.J."/>
        </authorList>
    </citation>
    <scope>NUCLEOTIDE SEQUENCE [LARGE SCALE GENOMIC DNA]</scope>
    <source>
        <strain evidence="1 2">FFPRI411160</strain>
    </source>
</reference>
<evidence type="ECO:0000313" key="2">
    <source>
        <dbReference type="Proteomes" id="UP000217199"/>
    </source>
</evidence>
<evidence type="ECO:0000313" key="1">
    <source>
        <dbReference type="EMBL" id="PAV21008.1"/>
    </source>
</evidence>
<proteinExistence type="predicted"/>
<protein>
    <submittedName>
        <fullName evidence="1">Uncharacterized protein</fullName>
    </submittedName>
</protein>
<organism evidence="1 2">
    <name type="scientific">Pyrrhoderma noxium</name>
    <dbReference type="NCBI Taxonomy" id="2282107"/>
    <lineage>
        <taxon>Eukaryota</taxon>
        <taxon>Fungi</taxon>
        <taxon>Dikarya</taxon>
        <taxon>Basidiomycota</taxon>
        <taxon>Agaricomycotina</taxon>
        <taxon>Agaricomycetes</taxon>
        <taxon>Hymenochaetales</taxon>
        <taxon>Hymenochaetaceae</taxon>
        <taxon>Pyrrhoderma</taxon>
    </lineage>
</organism>
<name>A0A286UN44_9AGAM</name>
<dbReference type="Proteomes" id="UP000217199">
    <property type="component" value="Unassembled WGS sequence"/>
</dbReference>
<dbReference type="InParanoid" id="A0A286UN44"/>
<gene>
    <name evidence="1" type="ORF">PNOK_0363500</name>
</gene>
<sequence>MEYTNADECVKILKKITHFTTFGYYHSMGLPLPLDHFSSLTHVAFPLILNSPSINGGVEYSSEDIFSNCGGWGLLNMAEQIQMAVFLFPPDGMLRMGAFYTSTQTVYHEPVRLILDANALNRKAYAVPVNGLRGLQRLWHDSVTGGPDLWELAKLTLAETQKESMYF</sequence>
<dbReference type="EMBL" id="NBII01000003">
    <property type="protein sequence ID" value="PAV21008.1"/>
    <property type="molecule type" value="Genomic_DNA"/>
</dbReference>
<dbReference type="OrthoDB" id="10498258at2759"/>
<comment type="caution">
    <text evidence="1">The sequence shown here is derived from an EMBL/GenBank/DDBJ whole genome shotgun (WGS) entry which is preliminary data.</text>
</comment>
<keyword evidence="2" id="KW-1185">Reference proteome</keyword>